<keyword evidence="2 4" id="KW-0560">Oxidoreductase</keyword>
<comment type="caution">
    <text evidence="4">The sequence shown here is derived from an EMBL/GenBank/DDBJ whole genome shotgun (WGS) entry which is preliminary data.</text>
</comment>
<evidence type="ECO:0000313" key="4">
    <source>
        <dbReference type="EMBL" id="MDO1536536.1"/>
    </source>
</evidence>
<dbReference type="InterPro" id="IPR016160">
    <property type="entry name" value="Ald_DH_CS_CYS"/>
</dbReference>
<dbReference type="PROSITE" id="PS00070">
    <property type="entry name" value="ALDEHYDE_DEHYDR_CYS"/>
    <property type="match status" value="1"/>
</dbReference>
<gene>
    <name evidence="4" type="ORF">Q2T77_30055</name>
</gene>
<dbReference type="InterPro" id="IPR050740">
    <property type="entry name" value="Aldehyde_DH_Superfamily"/>
</dbReference>
<dbReference type="SUPFAM" id="SSF53720">
    <property type="entry name" value="ALDH-like"/>
    <property type="match status" value="1"/>
</dbReference>
<dbReference type="Pfam" id="PF00171">
    <property type="entry name" value="Aldedh"/>
    <property type="match status" value="1"/>
</dbReference>
<dbReference type="EC" id="1.2.1.-" evidence="4"/>
<keyword evidence="5" id="KW-1185">Reference proteome</keyword>
<dbReference type="RefSeq" id="WP_301814629.1">
    <property type="nucleotide sequence ID" value="NZ_JAUJZH010000029.1"/>
</dbReference>
<organism evidence="4 5">
    <name type="scientific">Variovorax ginsengisoli</name>
    <dbReference type="NCBI Taxonomy" id="363844"/>
    <lineage>
        <taxon>Bacteria</taxon>
        <taxon>Pseudomonadati</taxon>
        <taxon>Pseudomonadota</taxon>
        <taxon>Betaproteobacteria</taxon>
        <taxon>Burkholderiales</taxon>
        <taxon>Comamonadaceae</taxon>
        <taxon>Variovorax</taxon>
    </lineage>
</organism>
<evidence type="ECO:0000256" key="1">
    <source>
        <dbReference type="ARBA" id="ARBA00009986"/>
    </source>
</evidence>
<dbReference type="GO" id="GO:0016491">
    <property type="term" value="F:oxidoreductase activity"/>
    <property type="evidence" value="ECO:0007669"/>
    <property type="project" value="UniProtKB-KW"/>
</dbReference>
<dbReference type="PANTHER" id="PTHR43353:SF5">
    <property type="entry name" value="SUCCINATE-SEMIALDEHYDE DEHYDROGENASE, MITOCHONDRIAL"/>
    <property type="match status" value="1"/>
</dbReference>
<reference evidence="4" key="1">
    <citation type="submission" date="2023-06" db="EMBL/GenBank/DDBJ databases">
        <authorList>
            <person name="Jiang Y."/>
            <person name="Liu Q."/>
        </authorList>
    </citation>
    <scope>NUCLEOTIDE SEQUENCE</scope>
    <source>
        <strain evidence="4">CGMCC 1.12090</strain>
    </source>
</reference>
<dbReference type="Proteomes" id="UP001169027">
    <property type="component" value="Unassembled WGS sequence"/>
</dbReference>
<dbReference type="InterPro" id="IPR015590">
    <property type="entry name" value="Aldehyde_DH_dom"/>
</dbReference>
<sequence length="486" mass="52108">MHSRKKVETSLTHTQLLIDGRWTDSASGRRLDVVNPATGLVIGTVAHATEQDLARAAEASAKGFRMWRHTSAVERAGLMRKAAALLRERADHIARLMTLEQGKPLAEARLEVLNGADTIEWFAEEGRRTYGRVVAPRNPSIQQLVLKEPVGPVVAFTPWNFPINQAVRKISAALATGCSIIVKAPEETPASPAELIRAFVDVGVPAGVLGLVYGEPAEISNYLIRHPSIRKITFTGSTPVGKQLAALAGQYMKRATMELGGHAPVIVCEDADIVNAIRATATAKFRNAGQVCIAPTRFLVHNSILSEFTRTFVEHAETLSVGDGLAEGTQMGPLANGRRLTAMMQATDDALRRGATLELGGKRLGGVGNFYAPTVLGNVSLDADVFNNEPFGPVAAIRGFESLDEAIAESNRLPFGLASFAFTRSIRNAHRLSNELEVGMLWVNQPALAVPEMPFGGVKESGYGSEGGPEAMEAYLVTKSVSILSV</sequence>
<protein>
    <submittedName>
        <fullName evidence="4">NAD-dependent succinate-semialdehyde dehydrogenase</fullName>
        <ecNumber evidence="4">1.2.1.-</ecNumber>
    </submittedName>
</protein>
<dbReference type="Gene3D" id="3.40.309.10">
    <property type="entry name" value="Aldehyde Dehydrogenase, Chain A, domain 2"/>
    <property type="match status" value="1"/>
</dbReference>
<evidence type="ECO:0000256" key="2">
    <source>
        <dbReference type="ARBA" id="ARBA00023002"/>
    </source>
</evidence>
<dbReference type="InterPro" id="IPR016162">
    <property type="entry name" value="Ald_DH_N"/>
</dbReference>
<feature type="domain" description="Aldehyde dehydrogenase" evidence="3">
    <location>
        <begin position="22"/>
        <end position="481"/>
    </location>
</feature>
<comment type="similarity">
    <text evidence="1">Belongs to the aldehyde dehydrogenase family.</text>
</comment>
<evidence type="ECO:0000313" key="5">
    <source>
        <dbReference type="Proteomes" id="UP001169027"/>
    </source>
</evidence>
<proteinExistence type="inferred from homology"/>
<evidence type="ECO:0000259" key="3">
    <source>
        <dbReference type="Pfam" id="PF00171"/>
    </source>
</evidence>
<dbReference type="PANTHER" id="PTHR43353">
    <property type="entry name" value="SUCCINATE-SEMIALDEHYDE DEHYDROGENASE, MITOCHONDRIAL"/>
    <property type="match status" value="1"/>
</dbReference>
<accession>A0ABT8SC94</accession>
<dbReference type="InterPro" id="IPR016163">
    <property type="entry name" value="Ald_DH_C"/>
</dbReference>
<dbReference type="Gene3D" id="3.40.605.10">
    <property type="entry name" value="Aldehyde Dehydrogenase, Chain A, domain 1"/>
    <property type="match status" value="1"/>
</dbReference>
<name>A0ABT8SC94_9BURK</name>
<dbReference type="InterPro" id="IPR016161">
    <property type="entry name" value="Ald_DH/histidinol_DH"/>
</dbReference>
<dbReference type="EMBL" id="JAUKVY010000029">
    <property type="protein sequence ID" value="MDO1536536.1"/>
    <property type="molecule type" value="Genomic_DNA"/>
</dbReference>
<dbReference type="CDD" id="cd07103">
    <property type="entry name" value="ALDH_F5_SSADH_GabD"/>
    <property type="match status" value="1"/>
</dbReference>